<dbReference type="Proteomes" id="UP001139031">
    <property type="component" value="Unassembled WGS sequence"/>
</dbReference>
<evidence type="ECO:0000313" key="3">
    <source>
        <dbReference type="Proteomes" id="UP001139031"/>
    </source>
</evidence>
<feature type="transmembrane region" description="Helical" evidence="1">
    <location>
        <begin position="77"/>
        <end position="97"/>
    </location>
</feature>
<evidence type="ECO:0000256" key="1">
    <source>
        <dbReference type="SAM" id="Phobius"/>
    </source>
</evidence>
<keyword evidence="1" id="KW-0812">Transmembrane</keyword>
<feature type="transmembrane region" description="Helical" evidence="1">
    <location>
        <begin position="48"/>
        <end position="71"/>
    </location>
</feature>
<accession>A0ABS7TMT4</accession>
<proteinExistence type="predicted"/>
<evidence type="ECO:0000313" key="2">
    <source>
        <dbReference type="EMBL" id="MBZ5709527.1"/>
    </source>
</evidence>
<keyword evidence="1" id="KW-1133">Transmembrane helix</keyword>
<keyword evidence="1" id="KW-0472">Membrane</keyword>
<reference evidence="2" key="1">
    <citation type="submission" date="2021-08" db="EMBL/GenBank/DDBJ databases">
        <authorList>
            <person name="Stevens D.C."/>
        </authorList>
    </citation>
    <scope>NUCLEOTIDE SEQUENCE</scope>
    <source>
        <strain evidence="2">DSM 53165</strain>
    </source>
</reference>
<gene>
    <name evidence="2" type="ORF">K7C98_09670</name>
</gene>
<dbReference type="RefSeq" id="WP_224191305.1">
    <property type="nucleotide sequence ID" value="NZ_JAIRAU010000007.1"/>
</dbReference>
<name>A0ABS7TMT4_9BACT</name>
<organism evidence="2 3">
    <name type="scientific">Nannocystis pusilla</name>
    <dbReference type="NCBI Taxonomy" id="889268"/>
    <lineage>
        <taxon>Bacteria</taxon>
        <taxon>Pseudomonadati</taxon>
        <taxon>Myxococcota</taxon>
        <taxon>Polyangia</taxon>
        <taxon>Nannocystales</taxon>
        <taxon>Nannocystaceae</taxon>
        <taxon>Nannocystis</taxon>
    </lineage>
</organism>
<comment type="caution">
    <text evidence="2">The sequence shown here is derived from an EMBL/GenBank/DDBJ whole genome shotgun (WGS) entry which is preliminary data.</text>
</comment>
<dbReference type="EMBL" id="JAIRAU010000007">
    <property type="protein sequence ID" value="MBZ5709527.1"/>
    <property type="molecule type" value="Genomic_DNA"/>
</dbReference>
<keyword evidence="3" id="KW-1185">Reference proteome</keyword>
<sequence length="126" mass="13976">MLPLKEYLEPGSLPYRDRGPRFLMSRPQPLGLLPTLWFWRELRTERPVLSMLVGSFMAAFSMGIVAILQAAGGSLPVVFAVAMGLPYLALGIVERGLRWVVLRRRRALAQGSETPAIEPVDAARES</sequence>
<protein>
    <submittedName>
        <fullName evidence="2">Uncharacterized protein</fullName>
    </submittedName>
</protein>